<evidence type="ECO:0000256" key="1">
    <source>
        <dbReference type="ARBA" id="ARBA00004123"/>
    </source>
</evidence>
<feature type="region of interest" description="Disordered" evidence="4">
    <location>
        <begin position="1"/>
        <end position="24"/>
    </location>
</feature>
<comment type="similarity">
    <text evidence="2">Belongs to the NPR1-interactor family.</text>
</comment>
<comment type="subcellular location">
    <subcellularLocation>
        <location evidence="1">Nucleus</location>
    </subcellularLocation>
</comment>
<dbReference type="GO" id="GO:0005634">
    <property type="term" value="C:nucleus"/>
    <property type="evidence" value="ECO:0007669"/>
    <property type="project" value="UniProtKB-SubCell"/>
</dbReference>
<dbReference type="InterPro" id="IPR031425">
    <property type="entry name" value="NPR1/NH1-interacting"/>
</dbReference>
<name>A0AAE1MTD5_9FABA</name>
<reference evidence="5" key="1">
    <citation type="submission" date="2023-10" db="EMBL/GenBank/DDBJ databases">
        <title>Chromosome-level genome of the transformable northern wattle, Acacia crassicarpa.</title>
        <authorList>
            <person name="Massaro I."/>
            <person name="Sinha N.R."/>
            <person name="Poethig S."/>
            <person name="Leichty A.R."/>
        </authorList>
    </citation>
    <scope>NUCLEOTIDE SEQUENCE</scope>
    <source>
        <strain evidence="5">Acra3RX</strain>
        <tissue evidence="5">Leaf</tissue>
    </source>
</reference>
<gene>
    <name evidence="5" type="ORF">QN277_021735</name>
</gene>
<feature type="compositionally biased region" description="Basic and acidic residues" evidence="4">
    <location>
        <begin position="92"/>
        <end position="107"/>
    </location>
</feature>
<accession>A0AAE1MTD5</accession>
<evidence type="ECO:0000256" key="2">
    <source>
        <dbReference type="ARBA" id="ARBA00009937"/>
    </source>
</evidence>
<organism evidence="5 6">
    <name type="scientific">Acacia crassicarpa</name>
    <name type="common">northern wattle</name>
    <dbReference type="NCBI Taxonomy" id="499986"/>
    <lineage>
        <taxon>Eukaryota</taxon>
        <taxon>Viridiplantae</taxon>
        <taxon>Streptophyta</taxon>
        <taxon>Embryophyta</taxon>
        <taxon>Tracheophyta</taxon>
        <taxon>Spermatophyta</taxon>
        <taxon>Magnoliopsida</taxon>
        <taxon>eudicotyledons</taxon>
        <taxon>Gunneridae</taxon>
        <taxon>Pentapetalae</taxon>
        <taxon>rosids</taxon>
        <taxon>fabids</taxon>
        <taxon>Fabales</taxon>
        <taxon>Fabaceae</taxon>
        <taxon>Caesalpinioideae</taxon>
        <taxon>mimosoid clade</taxon>
        <taxon>Acacieae</taxon>
        <taxon>Acacia</taxon>
    </lineage>
</organism>
<keyword evidence="3" id="KW-0539">Nucleus</keyword>
<proteinExistence type="inferred from homology"/>
<dbReference type="EMBL" id="JAWXYG010000005">
    <property type="protein sequence ID" value="KAK4273308.1"/>
    <property type="molecule type" value="Genomic_DNA"/>
</dbReference>
<evidence type="ECO:0000313" key="5">
    <source>
        <dbReference type="EMBL" id="KAK4273308.1"/>
    </source>
</evidence>
<dbReference type="AlphaFoldDB" id="A0AAE1MTD5"/>
<dbReference type="PANTHER" id="PTHR33669:SF14">
    <property type="entry name" value="NRR REPRESSOR HOMOLOG 3"/>
    <property type="match status" value="1"/>
</dbReference>
<feature type="region of interest" description="Disordered" evidence="4">
    <location>
        <begin position="86"/>
        <end position="107"/>
    </location>
</feature>
<sequence>MESAGSIRKRKLPHHRQDEDEEEAKIQKFSALIQNIRESRDRWMKMNKNANNIENRGGVWIPTFELQDFAQDQVLTQNPAVTFPVPFPKGATQEDHKMEGLDLKLSL</sequence>
<dbReference type="Proteomes" id="UP001293593">
    <property type="component" value="Unassembled WGS sequence"/>
</dbReference>
<dbReference type="Pfam" id="PF15699">
    <property type="entry name" value="NPR1_interact"/>
    <property type="match status" value="1"/>
</dbReference>
<protein>
    <submittedName>
        <fullName evidence="5">Uncharacterized protein</fullName>
    </submittedName>
</protein>
<evidence type="ECO:0000256" key="3">
    <source>
        <dbReference type="ARBA" id="ARBA00023242"/>
    </source>
</evidence>
<evidence type="ECO:0000256" key="4">
    <source>
        <dbReference type="SAM" id="MobiDB-lite"/>
    </source>
</evidence>
<comment type="caution">
    <text evidence="5">The sequence shown here is derived from an EMBL/GenBank/DDBJ whole genome shotgun (WGS) entry which is preliminary data.</text>
</comment>
<evidence type="ECO:0000313" key="6">
    <source>
        <dbReference type="Proteomes" id="UP001293593"/>
    </source>
</evidence>
<dbReference type="PANTHER" id="PTHR33669">
    <property type="entry name" value="PROTEIN NEGATIVE REGULATOR OF RESISTANCE"/>
    <property type="match status" value="1"/>
</dbReference>
<dbReference type="GO" id="GO:0010112">
    <property type="term" value="P:regulation of systemic acquired resistance"/>
    <property type="evidence" value="ECO:0007669"/>
    <property type="project" value="InterPro"/>
</dbReference>
<keyword evidence="6" id="KW-1185">Reference proteome</keyword>